<feature type="transmembrane region" description="Helical" evidence="7">
    <location>
        <begin position="48"/>
        <end position="69"/>
    </location>
</feature>
<feature type="transmembrane region" description="Helical" evidence="7">
    <location>
        <begin position="314"/>
        <end position="331"/>
    </location>
</feature>
<proteinExistence type="predicted"/>
<feature type="transmembrane region" description="Helical" evidence="7">
    <location>
        <begin position="171"/>
        <end position="197"/>
    </location>
</feature>
<evidence type="ECO:0000256" key="7">
    <source>
        <dbReference type="SAM" id="Phobius"/>
    </source>
</evidence>
<keyword evidence="5 7" id="KW-1133">Transmembrane helix</keyword>
<evidence type="ECO:0000313" key="9">
    <source>
        <dbReference type="EMBL" id="KYO64604.1"/>
    </source>
</evidence>
<dbReference type="PATRIC" id="fig|520767.4.peg.2161"/>
<protein>
    <submittedName>
        <fullName evidence="9">Putative multidrug-efflux transporter</fullName>
    </submittedName>
</protein>
<dbReference type="Proteomes" id="UP000075737">
    <property type="component" value="Unassembled WGS sequence"/>
</dbReference>
<gene>
    <name evidence="9" type="ORF">ATZ99_20400</name>
</gene>
<dbReference type="GO" id="GO:0005886">
    <property type="term" value="C:plasma membrane"/>
    <property type="evidence" value="ECO:0007669"/>
    <property type="project" value="UniProtKB-SubCell"/>
</dbReference>
<feature type="transmembrane region" description="Helical" evidence="7">
    <location>
        <begin position="224"/>
        <end position="249"/>
    </location>
</feature>
<dbReference type="AlphaFoldDB" id="A0A161PVN5"/>
<dbReference type="InterPro" id="IPR036259">
    <property type="entry name" value="MFS_trans_sf"/>
</dbReference>
<feature type="transmembrane region" description="Helical" evidence="7">
    <location>
        <begin position="81"/>
        <end position="99"/>
    </location>
</feature>
<comment type="subcellular location">
    <subcellularLocation>
        <location evidence="1">Cell membrane</location>
        <topology evidence="1">Multi-pass membrane protein</topology>
    </subcellularLocation>
</comment>
<dbReference type="Pfam" id="PF05977">
    <property type="entry name" value="MFS_3"/>
    <property type="match status" value="1"/>
</dbReference>
<dbReference type="STRING" id="520767.ATZ99_20400"/>
<evidence type="ECO:0000256" key="2">
    <source>
        <dbReference type="ARBA" id="ARBA00022448"/>
    </source>
</evidence>
<evidence type="ECO:0000259" key="8">
    <source>
        <dbReference type="PROSITE" id="PS50850"/>
    </source>
</evidence>
<feature type="transmembrane region" description="Helical" evidence="7">
    <location>
        <begin position="144"/>
        <end position="165"/>
    </location>
</feature>
<dbReference type="CDD" id="cd06173">
    <property type="entry name" value="MFS_MefA_like"/>
    <property type="match status" value="1"/>
</dbReference>
<evidence type="ECO:0000256" key="5">
    <source>
        <dbReference type="ARBA" id="ARBA00022989"/>
    </source>
</evidence>
<dbReference type="PANTHER" id="PTHR23513">
    <property type="entry name" value="INTEGRAL MEMBRANE EFFLUX PROTEIN-RELATED"/>
    <property type="match status" value="1"/>
</dbReference>
<evidence type="ECO:0000256" key="4">
    <source>
        <dbReference type="ARBA" id="ARBA00022692"/>
    </source>
</evidence>
<sequence length="413" mass="46354">MSGIRNPFEAFKSKNFKYFWMGQCISLIGTWLQNTALSWLVLTLTNSAFLVGFYNAVQFTPQLFLSLLAGTIADHLPKKKLLIFTQSLLMLLAFLLSVLTWKKIINYYILLIFGLLIGIVNTFDMPVRQSFVIELAGQELLYNAVALNSMNFNLARIIGPAIAGILLKNVGMSICFLLNGLSFIAVLIGLFLIDVGIKPMNTKKNNKMLIDIWEGLKYTRRNKIILQTIILLFIMNVFIMNFNVLIPLYTKYVLHKDEAGYGFLLSSMGIGALLGALFVAVKSNKRPNIKTLYFSLIFYSLIFVLIGINKNYHFSSILFMLAGFSAILFTTTANSSLQLSSSDEYRGRVMSLYTMIFAGTTPLGSLISGSFAQILNIDKAFIALGLSCTILFSLYFFAINNNKRINLKRVDDL</sequence>
<evidence type="ECO:0000256" key="6">
    <source>
        <dbReference type="ARBA" id="ARBA00023136"/>
    </source>
</evidence>
<keyword evidence="2" id="KW-0813">Transport</keyword>
<keyword evidence="10" id="KW-1185">Reference proteome</keyword>
<accession>A0A161PVN5</accession>
<evidence type="ECO:0000256" key="1">
    <source>
        <dbReference type="ARBA" id="ARBA00004651"/>
    </source>
</evidence>
<dbReference type="SUPFAM" id="SSF103473">
    <property type="entry name" value="MFS general substrate transporter"/>
    <property type="match status" value="1"/>
</dbReference>
<feature type="transmembrane region" description="Helical" evidence="7">
    <location>
        <begin position="20"/>
        <end position="42"/>
    </location>
</feature>
<keyword evidence="3" id="KW-1003">Cell membrane</keyword>
<feature type="transmembrane region" description="Helical" evidence="7">
    <location>
        <begin position="380"/>
        <end position="399"/>
    </location>
</feature>
<dbReference type="GO" id="GO:0022857">
    <property type="term" value="F:transmembrane transporter activity"/>
    <property type="evidence" value="ECO:0007669"/>
    <property type="project" value="InterPro"/>
</dbReference>
<reference evidence="9 10" key="1">
    <citation type="submission" date="2015-12" db="EMBL/GenBank/DDBJ databases">
        <title>Draft genome of Thermovenabulum gondwanense isolated from a red thermophilic microbial mat colonisisng an outflow channel of a bore well.</title>
        <authorList>
            <person name="Patel B.K."/>
        </authorList>
    </citation>
    <scope>NUCLEOTIDE SEQUENCE [LARGE SCALE GENOMIC DNA]</scope>
    <source>
        <strain evidence="9 10">R270</strain>
    </source>
</reference>
<dbReference type="PANTHER" id="PTHR23513:SF11">
    <property type="entry name" value="STAPHYLOFERRIN A TRANSPORTER"/>
    <property type="match status" value="1"/>
</dbReference>
<feature type="domain" description="Major facilitator superfamily (MFS) profile" evidence="8">
    <location>
        <begin position="10"/>
        <end position="403"/>
    </location>
</feature>
<keyword evidence="4 7" id="KW-0812">Transmembrane</keyword>
<dbReference type="Gene3D" id="1.20.1250.20">
    <property type="entry name" value="MFS general substrate transporter like domains"/>
    <property type="match status" value="1"/>
</dbReference>
<evidence type="ECO:0000256" key="3">
    <source>
        <dbReference type="ARBA" id="ARBA00022475"/>
    </source>
</evidence>
<dbReference type="InterPro" id="IPR020846">
    <property type="entry name" value="MFS_dom"/>
</dbReference>
<keyword evidence="6 7" id="KW-0472">Membrane</keyword>
<feature type="transmembrane region" description="Helical" evidence="7">
    <location>
        <begin position="352"/>
        <end position="374"/>
    </location>
</feature>
<name>A0A161PVN5_9FIRM</name>
<dbReference type="EMBL" id="LOHZ01000042">
    <property type="protein sequence ID" value="KYO64604.1"/>
    <property type="molecule type" value="Genomic_DNA"/>
</dbReference>
<dbReference type="InterPro" id="IPR010290">
    <property type="entry name" value="TM_effector"/>
</dbReference>
<dbReference type="PROSITE" id="PS50850">
    <property type="entry name" value="MFS"/>
    <property type="match status" value="1"/>
</dbReference>
<feature type="transmembrane region" description="Helical" evidence="7">
    <location>
        <begin position="105"/>
        <end position="123"/>
    </location>
</feature>
<evidence type="ECO:0000313" key="10">
    <source>
        <dbReference type="Proteomes" id="UP000075737"/>
    </source>
</evidence>
<dbReference type="RefSeq" id="WP_068749129.1">
    <property type="nucleotide sequence ID" value="NZ_LOHZ01000042.1"/>
</dbReference>
<feature type="transmembrane region" description="Helical" evidence="7">
    <location>
        <begin position="292"/>
        <end position="308"/>
    </location>
</feature>
<feature type="transmembrane region" description="Helical" evidence="7">
    <location>
        <begin position="261"/>
        <end position="280"/>
    </location>
</feature>
<dbReference type="OrthoDB" id="9775268at2"/>
<comment type="caution">
    <text evidence="9">The sequence shown here is derived from an EMBL/GenBank/DDBJ whole genome shotgun (WGS) entry which is preliminary data.</text>
</comment>
<organism evidence="9 10">
    <name type="scientific">Thermovenabulum gondwanense</name>
    <dbReference type="NCBI Taxonomy" id="520767"/>
    <lineage>
        <taxon>Bacteria</taxon>
        <taxon>Bacillati</taxon>
        <taxon>Bacillota</taxon>
        <taxon>Clostridia</taxon>
        <taxon>Thermosediminibacterales</taxon>
        <taxon>Thermosediminibacteraceae</taxon>
        <taxon>Thermovenabulum</taxon>
    </lineage>
</organism>